<dbReference type="GO" id="GO:0005886">
    <property type="term" value="C:plasma membrane"/>
    <property type="evidence" value="ECO:0007669"/>
    <property type="project" value="UniProtKB-SubCell"/>
</dbReference>
<feature type="transmembrane region" description="Helical" evidence="6">
    <location>
        <begin position="243"/>
        <end position="262"/>
    </location>
</feature>
<keyword evidence="9" id="KW-1185">Reference proteome</keyword>
<evidence type="ECO:0000256" key="6">
    <source>
        <dbReference type="SAM" id="Phobius"/>
    </source>
</evidence>
<evidence type="ECO:0000256" key="5">
    <source>
        <dbReference type="ARBA" id="ARBA00023136"/>
    </source>
</evidence>
<evidence type="ECO:0000313" key="9">
    <source>
        <dbReference type="Proteomes" id="UP000652567"/>
    </source>
</evidence>
<evidence type="ECO:0000256" key="3">
    <source>
        <dbReference type="ARBA" id="ARBA00022692"/>
    </source>
</evidence>
<feature type="domain" description="EamA" evidence="7">
    <location>
        <begin position="8"/>
        <end position="138"/>
    </location>
</feature>
<sequence length="286" mass="30622">MQSPSSRSGYFFAAGTILIWSGFVLVARLGGTSDLNPFDITALRFGVAATVLLPLWLFWKRVPLFNRKMLALALTGGLAYSLVVYSAFRYAPAAHGAVLISGLLPFFVPLFALLILREPLRSSLRMALPVIAIGLIFLGLDIFSRSENTLPGDLLLILSSVLWAIYTILAKRSGFDPWEMAIGGALLAAILYLPVYILLLPKAILLVPFKDIALQGIYHGVIVAVVAMVFYMAAMTRLGPARLGSCMALVPAIAGLGSSLILGEALSSWLIIGLLATSTGAWLGAR</sequence>
<keyword evidence="4 6" id="KW-1133">Transmembrane helix</keyword>
<organism evidence="8 9">
    <name type="scientific">Cellvibrio polysaccharolyticus</name>
    <dbReference type="NCBI Taxonomy" id="2082724"/>
    <lineage>
        <taxon>Bacteria</taxon>
        <taxon>Pseudomonadati</taxon>
        <taxon>Pseudomonadota</taxon>
        <taxon>Gammaproteobacteria</taxon>
        <taxon>Cellvibrionales</taxon>
        <taxon>Cellvibrionaceae</taxon>
        <taxon>Cellvibrio</taxon>
    </lineage>
</organism>
<dbReference type="AlphaFoldDB" id="A0A928V2S3"/>
<evidence type="ECO:0000259" key="7">
    <source>
        <dbReference type="Pfam" id="PF00892"/>
    </source>
</evidence>
<accession>A0A928V2S3</accession>
<name>A0A928V2S3_9GAMM</name>
<feature type="transmembrane region" description="Helical" evidence="6">
    <location>
        <begin position="268"/>
        <end position="285"/>
    </location>
</feature>
<keyword evidence="2" id="KW-1003">Cell membrane</keyword>
<proteinExistence type="predicted"/>
<dbReference type="Pfam" id="PF00892">
    <property type="entry name" value="EamA"/>
    <property type="match status" value="2"/>
</dbReference>
<dbReference type="InterPro" id="IPR050638">
    <property type="entry name" value="AA-Vitamin_Transporters"/>
</dbReference>
<dbReference type="SUPFAM" id="SSF103481">
    <property type="entry name" value="Multidrug resistance efflux transporter EmrE"/>
    <property type="match status" value="2"/>
</dbReference>
<evidence type="ECO:0000256" key="4">
    <source>
        <dbReference type="ARBA" id="ARBA00022989"/>
    </source>
</evidence>
<evidence type="ECO:0000256" key="2">
    <source>
        <dbReference type="ARBA" id="ARBA00022475"/>
    </source>
</evidence>
<feature type="transmembrane region" description="Helical" evidence="6">
    <location>
        <begin position="212"/>
        <end position="231"/>
    </location>
</feature>
<keyword evidence="3 6" id="KW-0812">Transmembrane</keyword>
<dbReference type="RefSeq" id="WP_193908923.1">
    <property type="nucleotide sequence ID" value="NZ_PRDL01000001.1"/>
</dbReference>
<evidence type="ECO:0000256" key="1">
    <source>
        <dbReference type="ARBA" id="ARBA00004651"/>
    </source>
</evidence>
<dbReference type="InterPro" id="IPR000620">
    <property type="entry name" value="EamA_dom"/>
</dbReference>
<keyword evidence="5 6" id="KW-0472">Membrane</keyword>
<evidence type="ECO:0000313" key="8">
    <source>
        <dbReference type="EMBL" id="MBE8717232.1"/>
    </source>
</evidence>
<feature type="transmembrane region" description="Helical" evidence="6">
    <location>
        <begin position="41"/>
        <end position="58"/>
    </location>
</feature>
<feature type="transmembrane region" description="Helical" evidence="6">
    <location>
        <begin position="94"/>
        <end position="114"/>
    </location>
</feature>
<feature type="transmembrane region" description="Helical" evidence="6">
    <location>
        <begin position="126"/>
        <end position="144"/>
    </location>
</feature>
<feature type="transmembrane region" description="Helical" evidence="6">
    <location>
        <begin position="150"/>
        <end position="169"/>
    </location>
</feature>
<feature type="transmembrane region" description="Helical" evidence="6">
    <location>
        <begin position="9"/>
        <end position="29"/>
    </location>
</feature>
<comment type="subcellular location">
    <subcellularLocation>
        <location evidence="1">Cell membrane</location>
        <topology evidence="1">Multi-pass membrane protein</topology>
    </subcellularLocation>
</comment>
<feature type="transmembrane region" description="Helical" evidence="6">
    <location>
        <begin position="70"/>
        <end position="88"/>
    </location>
</feature>
<protein>
    <submittedName>
        <fullName evidence="8">DMT family transporter</fullName>
    </submittedName>
</protein>
<dbReference type="EMBL" id="PRDL01000001">
    <property type="protein sequence ID" value="MBE8717232.1"/>
    <property type="molecule type" value="Genomic_DNA"/>
</dbReference>
<dbReference type="PANTHER" id="PTHR32322:SF18">
    <property type="entry name" value="S-ADENOSYLMETHIONINE_S-ADENOSYLHOMOCYSTEINE TRANSPORTER"/>
    <property type="match status" value="1"/>
</dbReference>
<dbReference type="Proteomes" id="UP000652567">
    <property type="component" value="Unassembled WGS sequence"/>
</dbReference>
<comment type="caution">
    <text evidence="8">The sequence shown here is derived from an EMBL/GenBank/DDBJ whole genome shotgun (WGS) entry which is preliminary data.</text>
</comment>
<feature type="transmembrane region" description="Helical" evidence="6">
    <location>
        <begin position="181"/>
        <end position="200"/>
    </location>
</feature>
<gene>
    <name evidence="8" type="ORF">C4F51_08540</name>
</gene>
<feature type="domain" description="EamA" evidence="7">
    <location>
        <begin position="151"/>
        <end position="283"/>
    </location>
</feature>
<reference evidence="8" key="1">
    <citation type="submission" date="2018-07" db="EMBL/GenBank/DDBJ databases">
        <title>Genome assembly of strain Ka43.</title>
        <authorList>
            <person name="Kukolya J."/>
            <person name="Nagy I."/>
            <person name="Horvath B."/>
            <person name="Toth A."/>
        </authorList>
    </citation>
    <scope>NUCLEOTIDE SEQUENCE</scope>
    <source>
        <strain evidence="8">KB43</strain>
    </source>
</reference>
<dbReference type="InterPro" id="IPR037185">
    <property type="entry name" value="EmrE-like"/>
</dbReference>
<dbReference type="PANTHER" id="PTHR32322">
    <property type="entry name" value="INNER MEMBRANE TRANSPORTER"/>
    <property type="match status" value="1"/>
</dbReference>